<dbReference type="GO" id="GO:1904262">
    <property type="term" value="P:negative regulation of TORC1 signaling"/>
    <property type="evidence" value="ECO:0007669"/>
    <property type="project" value="UniProtKB-ARBA"/>
</dbReference>
<feature type="compositionally biased region" description="Basic and acidic residues" evidence="1">
    <location>
        <begin position="98"/>
        <end position="117"/>
    </location>
</feature>
<protein>
    <recommendedName>
        <fullName evidence="2">FCP1 homology domain-containing protein</fullName>
    </recommendedName>
</protein>
<accession>A0A1M2VRU7</accession>
<organism evidence="3 4">
    <name type="scientific">Trametes pubescens</name>
    <name type="common">White-rot fungus</name>
    <dbReference type="NCBI Taxonomy" id="154538"/>
    <lineage>
        <taxon>Eukaryota</taxon>
        <taxon>Fungi</taxon>
        <taxon>Dikarya</taxon>
        <taxon>Basidiomycota</taxon>
        <taxon>Agaricomycotina</taxon>
        <taxon>Agaricomycetes</taxon>
        <taxon>Polyporales</taxon>
        <taxon>Polyporaceae</taxon>
        <taxon>Trametes</taxon>
    </lineage>
</organism>
<evidence type="ECO:0000313" key="4">
    <source>
        <dbReference type="Proteomes" id="UP000184267"/>
    </source>
</evidence>
<dbReference type="SMART" id="SM00577">
    <property type="entry name" value="CPDc"/>
    <property type="match status" value="1"/>
</dbReference>
<dbReference type="PANTHER" id="PTHR12210">
    <property type="entry name" value="DULLARD PROTEIN PHOSPHATASE"/>
    <property type="match status" value="1"/>
</dbReference>
<dbReference type="GO" id="GO:0009651">
    <property type="term" value="P:response to salt stress"/>
    <property type="evidence" value="ECO:0007669"/>
    <property type="project" value="UniProtKB-ARBA"/>
</dbReference>
<dbReference type="InterPro" id="IPR036412">
    <property type="entry name" value="HAD-like_sf"/>
</dbReference>
<feature type="region of interest" description="Disordered" evidence="1">
    <location>
        <begin position="1"/>
        <end position="354"/>
    </location>
</feature>
<dbReference type="PROSITE" id="PS50969">
    <property type="entry name" value="FCP1"/>
    <property type="match status" value="1"/>
</dbReference>
<evidence type="ECO:0000256" key="1">
    <source>
        <dbReference type="SAM" id="MobiDB-lite"/>
    </source>
</evidence>
<gene>
    <name evidence="3" type="ORF">TRAPUB_13224</name>
</gene>
<comment type="caution">
    <text evidence="3">The sequence shown here is derived from an EMBL/GenBank/DDBJ whole genome shotgun (WGS) entry which is preliminary data.</text>
</comment>
<dbReference type="GO" id="GO:0016791">
    <property type="term" value="F:phosphatase activity"/>
    <property type="evidence" value="ECO:0007669"/>
    <property type="project" value="InterPro"/>
</dbReference>
<dbReference type="AlphaFoldDB" id="A0A1M2VRU7"/>
<reference evidence="3 4" key="1">
    <citation type="submission" date="2016-10" db="EMBL/GenBank/DDBJ databases">
        <title>Genome sequence of the basidiomycete white-rot fungus Trametes pubescens.</title>
        <authorList>
            <person name="Makela M.R."/>
            <person name="Granchi Z."/>
            <person name="Peng M."/>
            <person name="De Vries R.P."/>
            <person name="Grigoriev I."/>
            <person name="Riley R."/>
            <person name="Hilden K."/>
        </authorList>
    </citation>
    <scope>NUCLEOTIDE SEQUENCE [LARGE SCALE GENOMIC DNA]</scope>
    <source>
        <strain evidence="3 4">FBCC735</strain>
    </source>
</reference>
<dbReference type="STRING" id="154538.A0A1M2VRU7"/>
<dbReference type="OMA" id="CSVEIEY"/>
<proteinExistence type="predicted"/>
<feature type="compositionally biased region" description="Basic and acidic residues" evidence="1">
    <location>
        <begin position="195"/>
        <end position="205"/>
    </location>
</feature>
<feature type="compositionally biased region" description="Polar residues" evidence="1">
    <location>
        <begin position="55"/>
        <end position="65"/>
    </location>
</feature>
<feature type="domain" description="FCP1 homology" evidence="2">
    <location>
        <begin position="389"/>
        <end position="547"/>
    </location>
</feature>
<dbReference type="GO" id="GO:0045944">
    <property type="term" value="P:positive regulation of transcription by RNA polymerase II"/>
    <property type="evidence" value="ECO:0007669"/>
    <property type="project" value="UniProtKB-ARBA"/>
</dbReference>
<feature type="compositionally biased region" description="Polar residues" evidence="1">
    <location>
        <begin position="118"/>
        <end position="129"/>
    </location>
</feature>
<feature type="compositionally biased region" description="Polar residues" evidence="1">
    <location>
        <begin position="138"/>
        <end position="150"/>
    </location>
</feature>
<dbReference type="OrthoDB" id="277011at2759"/>
<name>A0A1M2VRU7_TRAPU</name>
<dbReference type="Proteomes" id="UP000184267">
    <property type="component" value="Unassembled WGS sequence"/>
</dbReference>
<dbReference type="InterPro" id="IPR011948">
    <property type="entry name" value="Dullard_phosphatase"/>
</dbReference>
<feature type="compositionally biased region" description="Acidic residues" evidence="1">
    <location>
        <begin position="341"/>
        <end position="354"/>
    </location>
</feature>
<dbReference type="GO" id="GO:0034198">
    <property type="term" value="P:cellular response to amino acid starvation"/>
    <property type="evidence" value="ECO:0007669"/>
    <property type="project" value="UniProtKB-ARBA"/>
</dbReference>
<dbReference type="InterPro" id="IPR050365">
    <property type="entry name" value="TIM50"/>
</dbReference>
<dbReference type="EMBL" id="MNAD01000800">
    <property type="protein sequence ID" value="OJT10270.1"/>
    <property type="molecule type" value="Genomic_DNA"/>
</dbReference>
<dbReference type="FunFam" id="3.40.50.1000:FF:000043">
    <property type="entry name" value="General stress response phosphoprotein phosphatase Psr1/2"/>
    <property type="match status" value="1"/>
</dbReference>
<dbReference type="CDD" id="cd07521">
    <property type="entry name" value="HAD_FCP1-like"/>
    <property type="match status" value="1"/>
</dbReference>
<evidence type="ECO:0000259" key="2">
    <source>
        <dbReference type="PROSITE" id="PS50969"/>
    </source>
</evidence>
<keyword evidence="4" id="KW-1185">Reference proteome</keyword>
<evidence type="ECO:0000313" key="3">
    <source>
        <dbReference type="EMBL" id="OJT10270.1"/>
    </source>
</evidence>
<feature type="compositionally biased region" description="Polar residues" evidence="1">
    <location>
        <begin position="242"/>
        <end position="258"/>
    </location>
</feature>
<sequence>MSSTQRVQQRPHRRQSAKGKQVAAEPPSVQPAEGPSEKSSPAGDEPTPADDVANGNGNASMSNPAESPPNPTDSVGQAPAPPPPAQVQSTESVQLPPAHERSDEGENGAVRKDKGSVESEQTGTPTYKGSSPRKDANKSVSDGLHTSSTAAEHPARSDSPHPPRPTSRRAKNKGGLLSKLLRVLVPCVGPSSRAHPVDVDEKRPTDQAPPSPSKTNDASTSALKEKQAAKEAEDLPPAPQEAQPQHSAEATANGTETSADGAARSTEIPAPLQPIEIPQADDPNVLVPPTPTKTLPREETEGVTSGAVQPPGSTGGDSIRDHSRRSSRNLNDDSDGSTSFTEDEDLDDGGTPMDEIEDEEERLIMQGGAGIPVGPDGVPRPLLPPLSPKHAGRKCLVLDLDETLVHSSFKAISQADYVVPVEIEYHWHNVYVIKRPGVDNFLKKMGEIYEVVVFTASLSKYADPVLDKLDIHRVVSHRLFRESCYNHRGNYVKDLSQLGRPIADTIIIDNSPASYIFHPNNAVPVSSWFNDPHDTELTDLCPFLTDLAQVDDVRGVLDGGL</sequence>
<feature type="compositionally biased region" description="Basic and acidic residues" evidence="1">
    <location>
        <begin position="223"/>
        <end position="233"/>
    </location>
</feature>
<dbReference type="Gene3D" id="3.40.50.1000">
    <property type="entry name" value="HAD superfamily/HAD-like"/>
    <property type="match status" value="1"/>
</dbReference>
<dbReference type="InterPro" id="IPR023214">
    <property type="entry name" value="HAD_sf"/>
</dbReference>
<dbReference type="InterPro" id="IPR004274">
    <property type="entry name" value="FCP1_dom"/>
</dbReference>
<dbReference type="SUPFAM" id="SSF56784">
    <property type="entry name" value="HAD-like"/>
    <property type="match status" value="1"/>
</dbReference>
<dbReference type="NCBIfam" id="TIGR02251">
    <property type="entry name" value="HIF-SF_euk"/>
    <property type="match status" value="1"/>
</dbReference>
<feature type="compositionally biased region" description="Polar residues" evidence="1">
    <location>
        <begin position="213"/>
        <end position="222"/>
    </location>
</feature>
<dbReference type="Pfam" id="PF03031">
    <property type="entry name" value="NIF"/>
    <property type="match status" value="1"/>
</dbReference>